<feature type="domain" description="Dihydroorotate dehydrogenase catalytic" evidence="12">
    <location>
        <begin position="46"/>
        <end position="329"/>
    </location>
</feature>
<comment type="cofactor">
    <cofactor evidence="11">
        <name>FMN</name>
        <dbReference type="ChEBI" id="CHEBI:58210"/>
    </cofactor>
    <text evidence="11">Binds 1 FMN per subunit.</text>
</comment>
<dbReference type="NCBIfam" id="NF003645">
    <property type="entry name" value="PRK05286.1-2"/>
    <property type="match status" value="1"/>
</dbReference>
<evidence type="ECO:0000256" key="11">
    <source>
        <dbReference type="HAMAP-Rule" id="MF_00225"/>
    </source>
</evidence>
<organism evidence="13 14">
    <name type="scientific">Parendozoicomonas callyspongiae</name>
    <dbReference type="NCBI Taxonomy" id="2942213"/>
    <lineage>
        <taxon>Bacteria</taxon>
        <taxon>Pseudomonadati</taxon>
        <taxon>Pseudomonadota</taxon>
        <taxon>Gammaproteobacteria</taxon>
        <taxon>Oceanospirillales</taxon>
        <taxon>Endozoicomonadaceae</taxon>
        <taxon>Parendozoicomonas</taxon>
    </lineage>
</organism>
<proteinExistence type="inferred from homology"/>
<feature type="binding site" evidence="11">
    <location>
        <begin position="317"/>
        <end position="318"/>
    </location>
    <ligand>
        <name>FMN</name>
        <dbReference type="ChEBI" id="CHEBI:58210"/>
    </ligand>
</feature>
<evidence type="ECO:0000313" key="14">
    <source>
        <dbReference type="Proteomes" id="UP001203338"/>
    </source>
</evidence>
<dbReference type="GO" id="GO:0106430">
    <property type="term" value="F:dihydroorotate dehydrogenase (quinone) activity"/>
    <property type="evidence" value="ECO:0007669"/>
    <property type="project" value="UniProtKB-EC"/>
</dbReference>
<keyword evidence="9 11" id="KW-0472">Membrane</keyword>
<dbReference type="PROSITE" id="PS00911">
    <property type="entry name" value="DHODEHASE_1"/>
    <property type="match status" value="1"/>
</dbReference>
<comment type="function">
    <text evidence="1 11">Catalyzes the conversion of dihydroorotate to orotate with quinone as electron acceptor.</text>
</comment>
<dbReference type="EC" id="1.3.5.2" evidence="11"/>
<feature type="active site" description="Nucleophile" evidence="11">
    <location>
        <position position="174"/>
    </location>
</feature>
<feature type="binding site" evidence="11">
    <location>
        <position position="171"/>
    </location>
    <ligand>
        <name>FMN</name>
        <dbReference type="ChEBI" id="CHEBI:58210"/>
    </ligand>
</feature>
<evidence type="ECO:0000256" key="3">
    <source>
        <dbReference type="ARBA" id="ARBA00005161"/>
    </source>
</evidence>
<feature type="binding site" evidence="11">
    <location>
        <position position="267"/>
    </location>
    <ligand>
        <name>FMN</name>
        <dbReference type="ChEBI" id="CHEBI:58210"/>
    </ligand>
</feature>
<feature type="binding site" evidence="11">
    <location>
        <position position="65"/>
    </location>
    <ligand>
        <name>substrate</name>
    </ligand>
</feature>
<dbReference type="InterPro" id="IPR013785">
    <property type="entry name" value="Aldolase_TIM"/>
</dbReference>
<reference evidence="13 14" key="1">
    <citation type="submission" date="2022-05" db="EMBL/GenBank/DDBJ databases">
        <authorList>
            <person name="Park J.-S."/>
        </authorList>
    </citation>
    <scope>NUCLEOTIDE SEQUENCE [LARGE SCALE GENOMIC DNA]</scope>
    <source>
        <strain evidence="13 14">2012CJ34-2</strain>
    </source>
</reference>
<protein>
    <recommendedName>
        <fullName evidence="11">Dihydroorotate dehydrogenase (quinone)</fullName>
        <ecNumber evidence="11">1.3.5.2</ecNumber>
    </recommendedName>
    <alternativeName>
        <fullName evidence="11">DHOdehase</fullName>
        <shortName evidence="11">DHOD</shortName>
        <shortName evidence="11">DHODase</shortName>
    </alternativeName>
    <alternativeName>
        <fullName evidence="11">Dihydroorotate oxidase</fullName>
    </alternativeName>
</protein>
<dbReference type="SUPFAM" id="SSF51395">
    <property type="entry name" value="FMN-linked oxidoreductases"/>
    <property type="match status" value="1"/>
</dbReference>
<feature type="binding site" evidence="11">
    <location>
        <position position="296"/>
    </location>
    <ligand>
        <name>FMN</name>
        <dbReference type="ChEBI" id="CHEBI:58210"/>
    </ligand>
</feature>
<dbReference type="PANTHER" id="PTHR48109">
    <property type="entry name" value="DIHYDROOROTATE DEHYDROGENASE (QUINONE), MITOCHONDRIAL-RELATED"/>
    <property type="match status" value="1"/>
</dbReference>
<comment type="catalytic activity">
    <reaction evidence="10 11">
        <text>(S)-dihydroorotate + a quinone = orotate + a quinol</text>
        <dbReference type="Rhea" id="RHEA:30187"/>
        <dbReference type="ChEBI" id="CHEBI:24646"/>
        <dbReference type="ChEBI" id="CHEBI:30839"/>
        <dbReference type="ChEBI" id="CHEBI:30864"/>
        <dbReference type="ChEBI" id="CHEBI:132124"/>
        <dbReference type="EC" id="1.3.5.2"/>
    </reaction>
</comment>
<dbReference type="Proteomes" id="UP001203338">
    <property type="component" value="Unassembled WGS sequence"/>
</dbReference>
<feature type="binding site" evidence="11">
    <location>
        <begin position="245"/>
        <end position="246"/>
    </location>
    <ligand>
        <name>substrate</name>
    </ligand>
</feature>
<dbReference type="Pfam" id="PF01180">
    <property type="entry name" value="DHO_dh"/>
    <property type="match status" value="1"/>
</dbReference>
<evidence type="ECO:0000256" key="2">
    <source>
        <dbReference type="ARBA" id="ARBA00004370"/>
    </source>
</evidence>
<keyword evidence="7 11" id="KW-0665">Pyrimidine biosynthesis</keyword>
<feature type="binding site" evidence="11">
    <location>
        <position position="244"/>
    </location>
    <ligand>
        <name>FMN</name>
        <dbReference type="ChEBI" id="CHEBI:58210"/>
    </ligand>
</feature>
<evidence type="ECO:0000256" key="6">
    <source>
        <dbReference type="ARBA" id="ARBA00022643"/>
    </source>
</evidence>
<evidence type="ECO:0000256" key="4">
    <source>
        <dbReference type="ARBA" id="ARBA00005359"/>
    </source>
</evidence>
<evidence type="ECO:0000256" key="5">
    <source>
        <dbReference type="ARBA" id="ARBA00022630"/>
    </source>
</evidence>
<evidence type="ECO:0000256" key="10">
    <source>
        <dbReference type="ARBA" id="ARBA00048639"/>
    </source>
</evidence>
<dbReference type="PROSITE" id="PS00912">
    <property type="entry name" value="DHODEHASE_2"/>
    <property type="match status" value="1"/>
</dbReference>
<dbReference type="CDD" id="cd04738">
    <property type="entry name" value="DHOD_2_like"/>
    <property type="match status" value="1"/>
</dbReference>
<feature type="binding site" evidence="11">
    <location>
        <position position="176"/>
    </location>
    <ligand>
        <name>substrate</name>
    </ligand>
</feature>
<feature type="binding site" evidence="11">
    <location>
        <begin position="110"/>
        <end position="114"/>
    </location>
    <ligand>
        <name>substrate</name>
    </ligand>
</feature>
<evidence type="ECO:0000313" key="13">
    <source>
        <dbReference type="EMBL" id="MCL6269783.1"/>
    </source>
</evidence>
<keyword evidence="14" id="KW-1185">Reference proteome</keyword>
<evidence type="ECO:0000256" key="9">
    <source>
        <dbReference type="ARBA" id="ARBA00023136"/>
    </source>
</evidence>
<evidence type="ECO:0000256" key="7">
    <source>
        <dbReference type="ARBA" id="ARBA00022975"/>
    </source>
</evidence>
<keyword evidence="8 11" id="KW-0560">Oxidoreductase</keyword>
<dbReference type="PIRSF" id="PIRSF000164">
    <property type="entry name" value="DHO_oxidase"/>
    <property type="match status" value="1"/>
</dbReference>
<comment type="caution">
    <text evidence="13">The sequence shown here is derived from an EMBL/GenBank/DDBJ whole genome shotgun (WGS) entry which is preliminary data.</text>
</comment>
<dbReference type="NCBIfam" id="NF003652">
    <property type="entry name" value="PRK05286.2-5"/>
    <property type="match status" value="1"/>
</dbReference>
<feature type="binding site" evidence="11">
    <location>
        <position position="85"/>
    </location>
    <ligand>
        <name>FMN</name>
        <dbReference type="ChEBI" id="CHEBI:58210"/>
    </ligand>
</feature>
<name>A0ABT0PEP9_9GAMM</name>
<dbReference type="InterPro" id="IPR050074">
    <property type="entry name" value="DHO_dehydrogenase"/>
</dbReference>
<dbReference type="RefSeq" id="WP_249698873.1">
    <property type="nucleotide sequence ID" value="NZ_JAMFLX010000008.1"/>
</dbReference>
<feature type="binding site" evidence="11">
    <location>
        <position position="216"/>
    </location>
    <ligand>
        <name>FMN</name>
        <dbReference type="ChEBI" id="CHEBI:58210"/>
    </ligand>
</feature>
<feature type="binding site" evidence="11">
    <location>
        <position position="171"/>
    </location>
    <ligand>
        <name>substrate</name>
    </ligand>
</feature>
<feature type="binding site" evidence="11">
    <location>
        <position position="138"/>
    </location>
    <ligand>
        <name>FMN</name>
        <dbReference type="ChEBI" id="CHEBI:58210"/>
    </ligand>
</feature>
<gene>
    <name evidence="11" type="primary">pyrD</name>
    <name evidence="13" type="ORF">M3P05_07500</name>
</gene>
<keyword evidence="11" id="KW-1003">Cell membrane</keyword>
<dbReference type="PANTHER" id="PTHR48109:SF4">
    <property type="entry name" value="DIHYDROOROTATE DEHYDROGENASE (QUINONE), MITOCHONDRIAL"/>
    <property type="match status" value="1"/>
</dbReference>
<keyword evidence="5 11" id="KW-0285">Flavoprotein</keyword>
<accession>A0ABT0PEP9</accession>
<dbReference type="InterPro" id="IPR005719">
    <property type="entry name" value="Dihydroorotate_DH_2"/>
</dbReference>
<dbReference type="InterPro" id="IPR005720">
    <property type="entry name" value="Dihydroorotate_DH_cat"/>
</dbReference>
<keyword evidence="6 11" id="KW-0288">FMN</keyword>
<dbReference type="HAMAP" id="MF_00225">
    <property type="entry name" value="DHO_dh_type2"/>
    <property type="match status" value="1"/>
</dbReference>
<evidence type="ECO:0000256" key="1">
    <source>
        <dbReference type="ARBA" id="ARBA00003125"/>
    </source>
</evidence>
<evidence type="ECO:0000256" key="8">
    <source>
        <dbReference type="ARBA" id="ARBA00023002"/>
    </source>
</evidence>
<dbReference type="InterPro" id="IPR012135">
    <property type="entry name" value="Dihydroorotate_DH_1_2"/>
</dbReference>
<feature type="binding site" evidence="11">
    <location>
        <begin position="61"/>
        <end position="65"/>
    </location>
    <ligand>
        <name>FMN</name>
        <dbReference type="ChEBI" id="CHEBI:58210"/>
    </ligand>
</feature>
<dbReference type="EMBL" id="JAMFLX010000008">
    <property type="protein sequence ID" value="MCL6269783.1"/>
    <property type="molecule type" value="Genomic_DNA"/>
</dbReference>
<comment type="subunit">
    <text evidence="11">Monomer.</text>
</comment>
<dbReference type="InterPro" id="IPR001295">
    <property type="entry name" value="Dihydroorotate_DH_CS"/>
</dbReference>
<comment type="subcellular location">
    <subcellularLocation>
        <location evidence="11">Cell membrane</location>
        <topology evidence="11">Peripheral membrane protein</topology>
    </subcellularLocation>
    <subcellularLocation>
        <location evidence="2">Membrane</location>
    </subcellularLocation>
</comment>
<dbReference type="NCBIfam" id="NF003646">
    <property type="entry name" value="PRK05286.1-4"/>
    <property type="match status" value="1"/>
</dbReference>
<comment type="similarity">
    <text evidence="4 11">Belongs to the dihydroorotate dehydrogenase family. Type 2 subfamily.</text>
</comment>
<dbReference type="Gene3D" id="3.20.20.70">
    <property type="entry name" value="Aldolase class I"/>
    <property type="match status" value="1"/>
</dbReference>
<sequence>MYQLARSLLFRLNPETAHNLTLDMLGAGQRLGLLKLGMRKTPDAPVKVMGIDFPNPVGLAAGMDKDGDCIDAFGAMGFGFIEVGTVTPLAQPGNPSPRLFRLVEHEGIINRMGFNNHGVEHLVGNLRKAHTNAVIGVNIGKNKITPLEKANDDYLTCLRAVYPWAGYIAVNLSSPNTPGLRELQFGEHLRSLLSALKEEQTALADKYGRYVPIAIKLAPDMTDDELREIAGELVACGMDGVIATNTTLERESVASHPYSTETGGLSGAPLTSLSTAKIRVLAEALEGKLPIIGVGGIMNAGDAAEKIKAGASLVQLYTGFIYRGPTLIADASEAAYLELRKMDKA</sequence>
<evidence type="ECO:0000259" key="12">
    <source>
        <dbReference type="Pfam" id="PF01180"/>
    </source>
</evidence>
<dbReference type="NCBIfam" id="NF003644">
    <property type="entry name" value="PRK05286.1-1"/>
    <property type="match status" value="1"/>
</dbReference>
<dbReference type="NCBIfam" id="TIGR01036">
    <property type="entry name" value="pyrD_sub2"/>
    <property type="match status" value="1"/>
</dbReference>
<comment type="pathway">
    <text evidence="3 11">Pyrimidine metabolism; UMP biosynthesis via de novo pathway; orotate from (S)-dihydroorotate (quinone route): step 1/1.</text>
</comment>